<keyword evidence="2" id="KW-1185">Reference proteome</keyword>
<comment type="caution">
    <text evidence="1">The sequence shown here is derived from an EMBL/GenBank/DDBJ whole genome shotgun (WGS) entry which is preliminary data.</text>
</comment>
<name>A0A0F5IY52_9BACT</name>
<evidence type="ECO:0000313" key="1">
    <source>
        <dbReference type="EMBL" id="KKB50546.1"/>
    </source>
</evidence>
<reference evidence="1 2" key="1">
    <citation type="submission" date="2013-04" db="EMBL/GenBank/DDBJ databases">
        <title>The Genome Sequence of Parabacteroides gordonii DSM 23371.</title>
        <authorList>
            <consortium name="The Broad Institute Genomics Platform"/>
            <person name="Earl A."/>
            <person name="Ward D."/>
            <person name="Feldgarden M."/>
            <person name="Gevers D."/>
            <person name="Martens E."/>
            <person name="Sakamoto M."/>
            <person name="Benno Y."/>
            <person name="Suzuki N."/>
            <person name="Matsunaga N."/>
            <person name="Koshihara K."/>
            <person name="Seki M."/>
            <person name="Komiya H."/>
            <person name="Walker B."/>
            <person name="Young S."/>
            <person name="Zeng Q."/>
            <person name="Gargeya S."/>
            <person name="Fitzgerald M."/>
            <person name="Haas B."/>
            <person name="Abouelleil A."/>
            <person name="Allen A.W."/>
            <person name="Alvarado L."/>
            <person name="Arachchi H.M."/>
            <person name="Berlin A.M."/>
            <person name="Chapman S.B."/>
            <person name="Gainer-Dewar J."/>
            <person name="Goldberg J."/>
            <person name="Griggs A."/>
            <person name="Gujja S."/>
            <person name="Hansen M."/>
            <person name="Howarth C."/>
            <person name="Imamovic A."/>
            <person name="Ireland A."/>
            <person name="Larimer J."/>
            <person name="McCowan C."/>
            <person name="Murphy C."/>
            <person name="Pearson M."/>
            <person name="Poon T.W."/>
            <person name="Priest M."/>
            <person name="Roberts A."/>
            <person name="Saif S."/>
            <person name="Shea T."/>
            <person name="Sisk P."/>
            <person name="Sykes S."/>
            <person name="Wortman J."/>
            <person name="Nusbaum C."/>
            <person name="Birren B."/>
        </authorList>
    </citation>
    <scope>NUCLEOTIDE SEQUENCE [LARGE SCALE GENOMIC DNA]</scope>
    <source>
        <strain evidence="1 2">MS-1</strain>
    </source>
</reference>
<sequence length="157" mass="17551">MKEFDIEQRVQAAVQNFESGYNCAQSVFLAYSDVFELDLNMAKQMSVSFGGGVGRMREICGTVSAMAMLAGFKYPVLDQNDQEARTKNYAMVQKMSEMFKEKHGTIICRSLLPAAEASQTAPAPSERTSEYYAKRPCSKYVEEAARIAGRMLKNELD</sequence>
<dbReference type="STRING" id="1203610.HMPREF1536_04082"/>
<dbReference type="RefSeq" id="WP_028729389.1">
    <property type="nucleotide sequence ID" value="NZ_KE386763.1"/>
</dbReference>
<dbReference type="InterPro" id="IPR010181">
    <property type="entry name" value="CGCAxxGCC_motif"/>
</dbReference>
<organism evidence="1 2">
    <name type="scientific">Parabacteroides gordonii MS-1 = DSM 23371</name>
    <dbReference type="NCBI Taxonomy" id="1203610"/>
    <lineage>
        <taxon>Bacteria</taxon>
        <taxon>Pseudomonadati</taxon>
        <taxon>Bacteroidota</taxon>
        <taxon>Bacteroidia</taxon>
        <taxon>Bacteroidales</taxon>
        <taxon>Tannerellaceae</taxon>
        <taxon>Parabacteroides</taxon>
    </lineage>
</organism>
<gene>
    <name evidence="1" type="ORF">HMPREF1536_04082</name>
</gene>
<evidence type="ECO:0000313" key="2">
    <source>
        <dbReference type="Proteomes" id="UP000033035"/>
    </source>
</evidence>
<dbReference type="EMBL" id="AQHW01000020">
    <property type="protein sequence ID" value="KKB50546.1"/>
    <property type="molecule type" value="Genomic_DNA"/>
</dbReference>
<accession>A0A0F5IY52</accession>
<dbReference type="PATRIC" id="fig|1203610.3.peg.4160"/>
<proteinExistence type="predicted"/>
<dbReference type="HOGENOM" id="CLU_091283_1_0_10"/>
<dbReference type="Proteomes" id="UP000033035">
    <property type="component" value="Unassembled WGS sequence"/>
</dbReference>
<dbReference type="AlphaFoldDB" id="A0A0F5IY52"/>
<protein>
    <submittedName>
        <fullName evidence="1">C_GCAxxG_C_C family protein</fullName>
    </submittedName>
</protein>
<dbReference type="Pfam" id="PF09719">
    <property type="entry name" value="C_GCAxxG_C_C"/>
    <property type="match status" value="1"/>
</dbReference>
<dbReference type="NCBIfam" id="TIGR01909">
    <property type="entry name" value="C_GCAxxG_C_C"/>
    <property type="match status" value="1"/>
</dbReference>